<keyword evidence="10 11" id="KW-0998">Cell outer membrane</keyword>
<evidence type="ECO:0000256" key="12">
    <source>
        <dbReference type="RuleBase" id="RU003357"/>
    </source>
</evidence>
<dbReference type="PANTHER" id="PTHR30069:SF53">
    <property type="entry name" value="COLICIN I RECEPTOR-RELATED"/>
    <property type="match status" value="1"/>
</dbReference>
<dbReference type="InterPro" id="IPR012910">
    <property type="entry name" value="Plug_dom"/>
</dbReference>
<name>A0ABY4KTN7_9PSED</name>
<evidence type="ECO:0000256" key="4">
    <source>
        <dbReference type="ARBA" id="ARBA00022692"/>
    </source>
</evidence>
<dbReference type="Pfam" id="PF00593">
    <property type="entry name" value="TonB_dep_Rec_b-barrel"/>
    <property type="match status" value="1"/>
</dbReference>
<dbReference type="InterPro" id="IPR037066">
    <property type="entry name" value="Plug_dom_sf"/>
</dbReference>
<dbReference type="SUPFAM" id="SSF56935">
    <property type="entry name" value="Porins"/>
    <property type="match status" value="1"/>
</dbReference>
<dbReference type="EMBL" id="CP096208">
    <property type="protein sequence ID" value="UPQ84231.1"/>
    <property type="molecule type" value="Genomic_DNA"/>
</dbReference>
<keyword evidence="9 11" id="KW-0472">Membrane</keyword>
<evidence type="ECO:0000256" key="9">
    <source>
        <dbReference type="ARBA" id="ARBA00023136"/>
    </source>
</evidence>
<keyword evidence="4 11" id="KW-0812">Transmembrane</keyword>
<dbReference type="InterPro" id="IPR010101">
    <property type="entry name" value="B12_transptr_BtuB"/>
</dbReference>
<dbReference type="Pfam" id="PF07715">
    <property type="entry name" value="Plug"/>
    <property type="match status" value="1"/>
</dbReference>
<feature type="chain" id="PRO_5045582606" evidence="13">
    <location>
        <begin position="24"/>
        <end position="624"/>
    </location>
</feature>
<feature type="domain" description="TonB-dependent receptor-like beta-barrel" evidence="14">
    <location>
        <begin position="200"/>
        <end position="597"/>
    </location>
</feature>
<evidence type="ECO:0000313" key="17">
    <source>
        <dbReference type="Proteomes" id="UP000831189"/>
    </source>
</evidence>
<evidence type="ECO:0000256" key="7">
    <source>
        <dbReference type="ARBA" id="ARBA00023077"/>
    </source>
</evidence>
<evidence type="ECO:0000259" key="14">
    <source>
        <dbReference type="Pfam" id="PF00593"/>
    </source>
</evidence>
<sequence length="624" mass="68319">MIRKPLTASAACALLGYSSLSFSQTPQPLTLDEQVVTATRTERSFSRIASSTVITREDIARSQAPSVPDLLRGLAGVSVSTNGGRGKSASVYVRGTSSQHLLVLVDGIKIGSATAGGASLESIPVEHIERIELVRGPRSSLYGSEAVGGVMQIFTRQAEGDGFKPYFSAGAGSRSSFDGTAGVSAVQGNGWFNLGVASESTDGINSRAFRSSAPRAYEADADGYRETSGSLRGGYRFDNGLELDGSWLHVESHSDYDSRTTSGTSGRFAYSDGSQQVVGGRARFAPVDAWLVTLQAGHSEDNGDNFRDGTFFSRFDTKRDTFGWQNDFTLADEQLLSLGFDYQQDRIDVSDDYSIDSRTNKGAYLQYQARFGRHGVVAGVRRDDNQQFGNHDTGNLGWSYDLRDNLVLSASYGTAFKAPTFNDLYAPDTGFTAGNPGLNPEESQSYELGLKGEQQWGAWSLNAFETQVDDLIIWTGSSPMQPQNVDVARIRGVEGSAATQMFGWDVATTLTILDPQDRSKANHGHLLPRRSKRTLNIDLDREIGRFAVGTTFYTASQRYDRASNAEAERLPGYALMDLRGEYRIDESWRLQARLSNLFDRDYETAQTYEQPGRAVHFTVRYQAL</sequence>
<organism evidence="16 17">
    <name type="scientific">Pseudomonas knackmussii</name>
    <dbReference type="NCBI Taxonomy" id="65741"/>
    <lineage>
        <taxon>Bacteria</taxon>
        <taxon>Pseudomonadati</taxon>
        <taxon>Pseudomonadota</taxon>
        <taxon>Gammaproteobacteria</taxon>
        <taxon>Pseudomonadales</taxon>
        <taxon>Pseudomonadaceae</taxon>
        <taxon>Pseudomonas</taxon>
    </lineage>
</organism>
<evidence type="ECO:0000256" key="3">
    <source>
        <dbReference type="ARBA" id="ARBA00022452"/>
    </source>
</evidence>
<dbReference type="Proteomes" id="UP000831189">
    <property type="component" value="Chromosome"/>
</dbReference>
<comment type="similarity">
    <text evidence="11 12">Belongs to the TonB-dependent receptor family.</text>
</comment>
<gene>
    <name evidence="16" type="primary">btuB</name>
    <name evidence="16" type="ORF">M0M42_07535</name>
</gene>
<dbReference type="Gene3D" id="2.40.170.20">
    <property type="entry name" value="TonB-dependent receptor, beta-barrel domain"/>
    <property type="match status" value="1"/>
</dbReference>
<dbReference type="PROSITE" id="PS52016">
    <property type="entry name" value="TONB_DEPENDENT_REC_3"/>
    <property type="match status" value="1"/>
</dbReference>
<evidence type="ECO:0000256" key="5">
    <source>
        <dbReference type="ARBA" id="ARBA00022729"/>
    </source>
</evidence>
<dbReference type="PANTHER" id="PTHR30069">
    <property type="entry name" value="TONB-DEPENDENT OUTER MEMBRANE RECEPTOR"/>
    <property type="match status" value="1"/>
</dbReference>
<dbReference type="InterPro" id="IPR036942">
    <property type="entry name" value="Beta-barrel_TonB_sf"/>
</dbReference>
<protein>
    <submittedName>
        <fullName evidence="16">TonB-dependent vitamin B12 receptor</fullName>
    </submittedName>
</protein>
<evidence type="ECO:0000256" key="1">
    <source>
        <dbReference type="ARBA" id="ARBA00004571"/>
    </source>
</evidence>
<evidence type="ECO:0000259" key="15">
    <source>
        <dbReference type="Pfam" id="PF07715"/>
    </source>
</evidence>
<keyword evidence="17" id="KW-1185">Reference proteome</keyword>
<keyword evidence="2 11" id="KW-0813">Transport</keyword>
<keyword evidence="7 12" id="KW-0798">TonB box</keyword>
<reference evidence="16 17" key="1">
    <citation type="submission" date="2022-04" db="EMBL/GenBank/DDBJ databases">
        <title>Pseudomonas knackmussii B09-2.</title>
        <authorList>
            <person name="Deng Y."/>
        </authorList>
    </citation>
    <scope>NUCLEOTIDE SEQUENCE [LARGE SCALE GENOMIC DNA]</scope>
    <source>
        <strain evidence="16 17">B09-2</strain>
    </source>
</reference>
<dbReference type="CDD" id="cd01347">
    <property type="entry name" value="ligand_gated_channel"/>
    <property type="match status" value="1"/>
</dbReference>
<evidence type="ECO:0000256" key="13">
    <source>
        <dbReference type="SAM" id="SignalP"/>
    </source>
</evidence>
<dbReference type="NCBIfam" id="TIGR01779">
    <property type="entry name" value="TonB-B12"/>
    <property type="match status" value="1"/>
</dbReference>
<keyword evidence="8" id="KW-0626">Porin</keyword>
<accession>A0ABY4KTN7</accession>
<keyword evidence="6" id="KW-0406">Ion transport</keyword>
<feature type="domain" description="TonB-dependent receptor plug" evidence="15">
    <location>
        <begin position="49"/>
        <end position="150"/>
    </location>
</feature>
<dbReference type="InterPro" id="IPR000531">
    <property type="entry name" value="Beta-barrel_TonB"/>
</dbReference>
<evidence type="ECO:0000256" key="8">
    <source>
        <dbReference type="ARBA" id="ARBA00023114"/>
    </source>
</evidence>
<proteinExistence type="inferred from homology"/>
<evidence type="ECO:0000256" key="11">
    <source>
        <dbReference type="PROSITE-ProRule" id="PRU01360"/>
    </source>
</evidence>
<evidence type="ECO:0000256" key="10">
    <source>
        <dbReference type="ARBA" id="ARBA00023237"/>
    </source>
</evidence>
<evidence type="ECO:0000256" key="2">
    <source>
        <dbReference type="ARBA" id="ARBA00022448"/>
    </source>
</evidence>
<evidence type="ECO:0000313" key="16">
    <source>
        <dbReference type="EMBL" id="UPQ84231.1"/>
    </source>
</evidence>
<feature type="signal peptide" evidence="13">
    <location>
        <begin position="1"/>
        <end position="23"/>
    </location>
</feature>
<dbReference type="Gene3D" id="2.170.130.10">
    <property type="entry name" value="TonB-dependent receptor, plug domain"/>
    <property type="match status" value="1"/>
</dbReference>
<keyword evidence="5 13" id="KW-0732">Signal</keyword>
<evidence type="ECO:0000256" key="6">
    <source>
        <dbReference type="ARBA" id="ARBA00023065"/>
    </source>
</evidence>
<keyword evidence="3 11" id="KW-1134">Transmembrane beta strand</keyword>
<keyword evidence="16" id="KW-0675">Receptor</keyword>
<dbReference type="InterPro" id="IPR039426">
    <property type="entry name" value="TonB-dep_rcpt-like"/>
</dbReference>
<comment type="subcellular location">
    <subcellularLocation>
        <location evidence="1 11">Cell outer membrane</location>
        <topology evidence="1 11">Multi-pass membrane protein</topology>
    </subcellularLocation>
</comment>